<name>A0A0R1V430_9LACO</name>
<gene>
    <name evidence="2" type="ORF">FD50_GL001227</name>
</gene>
<dbReference type="CDD" id="cd00371">
    <property type="entry name" value="HMA"/>
    <property type="match status" value="1"/>
</dbReference>
<reference evidence="2 3" key="1">
    <citation type="journal article" date="2015" name="Genome Announc.">
        <title>Expanding the biotechnology potential of lactobacilli through comparative genomics of 213 strains and associated genera.</title>
        <authorList>
            <person name="Sun Z."/>
            <person name="Harris H.M."/>
            <person name="McCann A."/>
            <person name="Guo C."/>
            <person name="Argimon S."/>
            <person name="Zhang W."/>
            <person name="Yang X."/>
            <person name="Jeffery I.B."/>
            <person name="Cooney J.C."/>
            <person name="Kagawa T.F."/>
            <person name="Liu W."/>
            <person name="Song Y."/>
            <person name="Salvetti E."/>
            <person name="Wrobel A."/>
            <person name="Rasinkangas P."/>
            <person name="Parkhill J."/>
            <person name="Rea M.C."/>
            <person name="O'Sullivan O."/>
            <person name="Ritari J."/>
            <person name="Douillard F.P."/>
            <person name="Paul Ross R."/>
            <person name="Yang R."/>
            <person name="Briner A.E."/>
            <person name="Felis G.E."/>
            <person name="de Vos W.M."/>
            <person name="Barrangou R."/>
            <person name="Klaenhammer T.R."/>
            <person name="Caufield P.W."/>
            <person name="Cui Y."/>
            <person name="Zhang H."/>
            <person name="O'Toole P.W."/>
        </authorList>
    </citation>
    <scope>NUCLEOTIDE SEQUENCE [LARGE SCALE GENOMIC DNA]</scope>
    <source>
        <strain evidence="2 3">DSM 16230</strain>
    </source>
</reference>
<sequence>MMKKAVINLEELACPTCMQKIEAAAASVKGIDKSSIKVMFNASKLKVNFNEKEVTIEGIEKAIEDIGYPVIKAKVVTI</sequence>
<dbReference type="InterPro" id="IPR006121">
    <property type="entry name" value="HMA_dom"/>
</dbReference>
<evidence type="ECO:0000313" key="3">
    <source>
        <dbReference type="Proteomes" id="UP000051166"/>
    </source>
</evidence>
<dbReference type="STRING" id="1423801.FD50_GL001227"/>
<dbReference type="PROSITE" id="PS50846">
    <property type="entry name" value="HMA_2"/>
    <property type="match status" value="1"/>
</dbReference>
<organism evidence="2 3">
    <name type="scientific">Liquorilactobacillus satsumensis DSM 16230 = JCM 12392</name>
    <dbReference type="NCBI Taxonomy" id="1423801"/>
    <lineage>
        <taxon>Bacteria</taxon>
        <taxon>Bacillati</taxon>
        <taxon>Bacillota</taxon>
        <taxon>Bacilli</taxon>
        <taxon>Lactobacillales</taxon>
        <taxon>Lactobacillaceae</taxon>
        <taxon>Liquorilactobacillus</taxon>
    </lineage>
</organism>
<dbReference type="Gene3D" id="3.30.70.100">
    <property type="match status" value="1"/>
</dbReference>
<dbReference type="PATRIC" id="fig|1423801.4.peg.1251"/>
<dbReference type="GO" id="GO:0046872">
    <property type="term" value="F:metal ion binding"/>
    <property type="evidence" value="ECO:0007669"/>
    <property type="project" value="InterPro"/>
</dbReference>
<dbReference type="EMBL" id="AZFQ01000010">
    <property type="protein sequence ID" value="KRM00352.1"/>
    <property type="molecule type" value="Genomic_DNA"/>
</dbReference>
<dbReference type="InterPro" id="IPR036163">
    <property type="entry name" value="HMA_dom_sf"/>
</dbReference>
<comment type="caution">
    <text evidence="2">The sequence shown here is derived from an EMBL/GenBank/DDBJ whole genome shotgun (WGS) entry which is preliminary data.</text>
</comment>
<evidence type="ECO:0000313" key="2">
    <source>
        <dbReference type="EMBL" id="KRM00352.1"/>
    </source>
</evidence>
<dbReference type="Pfam" id="PF00403">
    <property type="entry name" value="HMA"/>
    <property type="match status" value="1"/>
</dbReference>
<dbReference type="SUPFAM" id="SSF55008">
    <property type="entry name" value="HMA, heavy metal-associated domain"/>
    <property type="match status" value="1"/>
</dbReference>
<protein>
    <recommendedName>
        <fullName evidence="1">HMA domain-containing protein</fullName>
    </recommendedName>
</protein>
<dbReference type="AlphaFoldDB" id="A0A0R1V430"/>
<proteinExistence type="predicted"/>
<feature type="domain" description="HMA" evidence="1">
    <location>
        <begin position="3"/>
        <end position="71"/>
    </location>
</feature>
<evidence type="ECO:0000259" key="1">
    <source>
        <dbReference type="PROSITE" id="PS50846"/>
    </source>
</evidence>
<accession>A0A0R1V430</accession>
<dbReference type="Proteomes" id="UP000051166">
    <property type="component" value="Unassembled WGS sequence"/>
</dbReference>
<keyword evidence="3" id="KW-1185">Reference proteome</keyword>